<evidence type="ECO:0000313" key="2">
    <source>
        <dbReference type="EMBL" id="TBX97964.1"/>
    </source>
</evidence>
<feature type="transmembrane region" description="Helical" evidence="1">
    <location>
        <begin position="39"/>
        <end position="59"/>
    </location>
</feature>
<dbReference type="RefSeq" id="WP_131600416.1">
    <property type="nucleotide sequence ID" value="NZ_SJLU01000001.1"/>
</dbReference>
<evidence type="ECO:0008006" key="4">
    <source>
        <dbReference type="Google" id="ProtNLM"/>
    </source>
</evidence>
<name>A0A8G2J4H9_RHILV</name>
<feature type="transmembrane region" description="Helical" evidence="1">
    <location>
        <begin position="65"/>
        <end position="85"/>
    </location>
</feature>
<evidence type="ECO:0000256" key="1">
    <source>
        <dbReference type="SAM" id="Phobius"/>
    </source>
</evidence>
<keyword evidence="1" id="KW-0472">Membrane</keyword>
<dbReference type="AlphaFoldDB" id="A0A8G2J4H9"/>
<keyword evidence="1" id="KW-0812">Transmembrane</keyword>
<dbReference type="EMBL" id="SJLU01000001">
    <property type="protein sequence ID" value="TBX97964.1"/>
    <property type="molecule type" value="Genomic_DNA"/>
</dbReference>
<feature type="transmembrane region" description="Helical" evidence="1">
    <location>
        <begin position="6"/>
        <end position="27"/>
    </location>
</feature>
<dbReference type="Proteomes" id="UP000291866">
    <property type="component" value="Unassembled WGS sequence"/>
</dbReference>
<keyword evidence="1" id="KW-1133">Transmembrane helix</keyword>
<feature type="transmembrane region" description="Helical" evidence="1">
    <location>
        <begin position="151"/>
        <end position="174"/>
    </location>
</feature>
<sequence length="184" mass="20601">MPSLSLPWVIGPIPIVITVWAAYECGVAVAKQRATSGEAFVAALMLPIGLIAIVCQLFLSDRNLNIMLITCQFIASFCFFIVMHASGWRRIFVRSESESNVIMKYFVIGVCAYVLFNVFILVFHGADRCTVGKCFILEWGLGRIDHIFVRLYLGGAFGALMLIGILPVLFEGFLKVIRNRFRIK</sequence>
<evidence type="ECO:0000313" key="3">
    <source>
        <dbReference type="Proteomes" id="UP000291866"/>
    </source>
</evidence>
<comment type="caution">
    <text evidence="2">The sequence shown here is derived from an EMBL/GenBank/DDBJ whole genome shotgun (WGS) entry which is preliminary data.</text>
</comment>
<protein>
    <recommendedName>
        <fullName evidence="4">Transmembrane protein</fullName>
    </recommendedName>
</protein>
<organism evidence="2 3">
    <name type="scientific">Rhizobium leguminosarum bv. viciae</name>
    <dbReference type="NCBI Taxonomy" id="387"/>
    <lineage>
        <taxon>Bacteria</taxon>
        <taxon>Pseudomonadati</taxon>
        <taxon>Pseudomonadota</taxon>
        <taxon>Alphaproteobacteria</taxon>
        <taxon>Hyphomicrobiales</taxon>
        <taxon>Rhizobiaceae</taxon>
        <taxon>Rhizobium/Agrobacterium group</taxon>
        <taxon>Rhizobium</taxon>
    </lineage>
</organism>
<feature type="transmembrane region" description="Helical" evidence="1">
    <location>
        <begin position="105"/>
        <end position="123"/>
    </location>
</feature>
<reference evidence="2 3" key="1">
    <citation type="submission" date="2019-02" db="EMBL/GenBank/DDBJ databases">
        <title>The competitiveness to form nodules shapes the capacities of Rhizobium leguminosarum sv viciae communities to promote symbiosis with specific hosts.</title>
        <authorList>
            <person name="Boivin S."/>
            <person name="Lepetit M."/>
        </authorList>
    </citation>
    <scope>NUCLEOTIDE SEQUENCE [LARGE SCALE GENOMIC DNA]</scope>
    <source>
        <strain evidence="2 3">SPF4F3</strain>
    </source>
</reference>
<accession>A0A8G2J4H9</accession>
<proteinExistence type="predicted"/>
<gene>
    <name evidence="2" type="ORF">E0H31_03420</name>
</gene>